<dbReference type="SUPFAM" id="SSF101874">
    <property type="entry name" value="YceI-like"/>
    <property type="match status" value="1"/>
</dbReference>
<dbReference type="Pfam" id="PF04264">
    <property type="entry name" value="YceI"/>
    <property type="match status" value="1"/>
</dbReference>
<evidence type="ECO:0000313" key="4">
    <source>
        <dbReference type="Proteomes" id="UP001254759"/>
    </source>
</evidence>
<protein>
    <submittedName>
        <fullName evidence="3">Polyisoprenoid-binding protein YceI</fullName>
    </submittedName>
</protein>
<gene>
    <name evidence="3" type="ORF">J2W94_000946</name>
</gene>
<reference evidence="3 4" key="1">
    <citation type="submission" date="2023-07" db="EMBL/GenBank/DDBJ databases">
        <title>Sorghum-associated microbial communities from plants grown in Nebraska, USA.</title>
        <authorList>
            <person name="Schachtman D."/>
        </authorList>
    </citation>
    <scope>NUCLEOTIDE SEQUENCE [LARGE SCALE GENOMIC DNA]</scope>
    <source>
        <strain evidence="3 4">BE107</strain>
    </source>
</reference>
<feature type="domain" description="Lipid/polyisoprenoid-binding YceI-like" evidence="2">
    <location>
        <begin position="24"/>
        <end position="188"/>
    </location>
</feature>
<comment type="caution">
    <text evidence="3">The sequence shown here is derived from an EMBL/GenBank/DDBJ whole genome shotgun (WGS) entry which is preliminary data.</text>
</comment>
<feature type="chain" id="PRO_5046550152" evidence="1">
    <location>
        <begin position="21"/>
        <end position="196"/>
    </location>
</feature>
<keyword evidence="4" id="KW-1185">Reference proteome</keyword>
<dbReference type="Gene3D" id="2.40.128.110">
    <property type="entry name" value="Lipid/polyisoprenoid-binding, YceI-like"/>
    <property type="match status" value="1"/>
</dbReference>
<dbReference type="Proteomes" id="UP001254759">
    <property type="component" value="Unassembled WGS sequence"/>
</dbReference>
<sequence>MNKKSLLFALLAAACGQAMAAPVSYEIDPMHTYPSFEADHMGISFWRGKFNRTTGTLVLDKEGAAGSVDVTIDIASVDFGLDAMNEQAVSPEFFDSAKYPQATYKGKLVDFVDGAPTRVVGDLTLHGVTRPVELKINRFKCIPHPMFKRDLCGADASAVFKRDEFGLSAGKDYGFSMDVNLRIQMEAVVPEKAAKP</sequence>
<dbReference type="PANTHER" id="PTHR34406">
    <property type="entry name" value="PROTEIN YCEI"/>
    <property type="match status" value="1"/>
</dbReference>
<dbReference type="RefSeq" id="WP_310090644.1">
    <property type="nucleotide sequence ID" value="NZ_JAVDTT010000001.1"/>
</dbReference>
<evidence type="ECO:0000256" key="1">
    <source>
        <dbReference type="SAM" id="SignalP"/>
    </source>
</evidence>
<evidence type="ECO:0000259" key="2">
    <source>
        <dbReference type="SMART" id="SM00867"/>
    </source>
</evidence>
<proteinExistence type="predicted"/>
<dbReference type="PROSITE" id="PS51257">
    <property type="entry name" value="PROKAR_LIPOPROTEIN"/>
    <property type="match status" value="1"/>
</dbReference>
<dbReference type="InterPro" id="IPR007372">
    <property type="entry name" value="Lipid/polyisoprenoid-bd_YceI"/>
</dbReference>
<dbReference type="EMBL" id="JAVDTT010000001">
    <property type="protein sequence ID" value="MDR6840682.1"/>
    <property type="molecule type" value="Genomic_DNA"/>
</dbReference>
<organism evidence="3 4">
    <name type="scientific">Pseudoxanthomonas sacheonensis</name>
    <dbReference type="NCBI Taxonomy" id="443615"/>
    <lineage>
        <taxon>Bacteria</taxon>
        <taxon>Pseudomonadati</taxon>
        <taxon>Pseudomonadota</taxon>
        <taxon>Gammaproteobacteria</taxon>
        <taxon>Lysobacterales</taxon>
        <taxon>Lysobacteraceae</taxon>
        <taxon>Pseudoxanthomonas</taxon>
    </lineage>
</organism>
<feature type="signal peptide" evidence="1">
    <location>
        <begin position="1"/>
        <end position="20"/>
    </location>
</feature>
<keyword evidence="1" id="KW-0732">Signal</keyword>
<accession>A0ABU1RPI8</accession>
<dbReference type="PANTHER" id="PTHR34406:SF2">
    <property type="entry name" value="PERIPLASMIC PROTEIN"/>
    <property type="match status" value="1"/>
</dbReference>
<dbReference type="InterPro" id="IPR036761">
    <property type="entry name" value="TTHA0802/YceI-like_sf"/>
</dbReference>
<dbReference type="SMART" id="SM00867">
    <property type="entry name" value="YceI"/>
    <property type="match status" value="1"/>
</dbReference>
<name>A0ABU1RPI8_9GAMM</name>
<evidence type="ECO:0000313" key="3">
    <source>
        <dbReference type="EMBL" id="MDR6840682.1"/>
    </source>
</evidence>